<proteinExistence type="predicted"/>
<protein>
    <submittedName>
        <fullName evidence="1">Uncharacterized protein</fullName>
    </submittedName>
</protein>
<evidence type="ECO:0000313" key="2">
    <source>
        <dbReference type="Proteomes" id="UP000198374"/>
    </source>
</evidence>
<dbReference type="Proteomes" id="UP000198374">
    <property type="component" value="Unassembled WGS sequence"/>
</dbReference>
<dbReference type="AlphaFoldDB" id="A0A1Z5IF18"/>
<dbReference type="OrthoDB" id="2318890at2"/>
<comment type="caution">
    <text evidence="1">The sequence shown here is derived from an EMBL/GenBank/DDBJ whole genome shotgun (WGS) entry which is preliminary data.</text>
</comment>
<gene>
    <name evidence="1" type="ORF">IWT30_02240</name>
</gene>
<accession>A0A1Z5IF18</accession>
<name>A0A1Z5IF18_9LACO</name>
<evidence type="ECO:0000313" key="1">
    <source>
        <dbReference type="EMBL" id="GAX00259.1"/>
    </source>
</evidence>
<organism evidence="1 2">
    <name type="scientific">Secundilactobacillus mixtipabuli</name>
    <dbReference type="NCBI Taxonomy" id="1435342"/>
    <lineage>
        <taxon>Bacteria</taxon>
        <taxon>Bacillati</taxon>
        <taxon>Bacillota</taxon>
        <taxon>Bacilli</taxon>
        <taxon>Lactobacillales</taxon>
        <taxon>Lactobacillaceae</taxon>
        <taxon>Secundilactobacillus</taxon>
    </lineage>
</organism>
<reference evidence="1 2" key="1">
    <citation type="submission" date="2015-11" db="EMBL/GenBank/DDBJ databases">
        <title>Draft genome sequences of new species of the genus Lactobacillus isolated from orchardgrass silage.</title>
        <authorList>
            <person name="Tohno M."/>
            <person name="Tanizawa Y."/>
            <person name="Arita M."/>
        </authorList>
    </citation>
    <scope>NUCLEOTIDE SEQUENCE [LARGE SCALE GENOMIC DNA]</scope>
    <source>
        <strain evidence="1 2">IWT30</strain>
    </source>
</reference>
<dbReference type="EMBL" id="BCMF01000014">
    <property type="protein sequence ID" value="GAX00259.1"/>
    <property type="molecule type" value="Genomic_DNA"/>
</dbReference>
<sequence>MNVINFSGHPVVQNNLVEQVVRQGQSVDAKSMARFRSMVRTHVELFGEQNGTRDQTDI</sequence>
<dbReference type="RefSeq" id="WP_159459327.1">
    <property type="nucleotide sequence ID" value="NZ_BCMF01000014.1"/>
</dbReference>
<keyword evidence="2" id="KW-1185">Reference proteome</keyword>